<evidence type="ECO:0000259" key="3">
    <source>
        <dbReference type="PROSITE" id="PS51186"/>
    </source>
</evidence>
<comment type="caution">
    <text evidence="4">The sequence shown here is derived from an EMBL/GenBank/DDBJ whole genome shotgun (WGS) entry which is preliminary data.</text>
</comment>
<dbReference type="SUPFAM" id="SSF55729">
    <property type="entry name" value="Acyl-CoA N-acyltransferases (Nat)"/>
    <property type="match status" value="1"/>
</dbReference>
<dbReference type="PANTHER" id="PTHR43877">
    <property type="entry name" value="AMINOALKYLPHOSPHONATE N-ACETYLTRANSFERASE-RELATED-RELATED"/>
    <property type="match status" value="1"/>
</dbReference>
<gene>
    <name evidence="4" type="ORF">JP75_18830</name>
</gene>
<feature type="domain" description="N-acetyltransferase" evidence="3">
    <location>
        <begin position="4"/>
        <end position="145"/>
    </location>
</feature>
<evidence type="ECO:0000313" key="5">
    <source>
        <dbReference type="Proteomes" id="UP000028981"/>
    </source>
</evidence>
<keyword evidence="1 4" id="KW-0808">Transferase</keyword>
<dbReference type="CDD" id="cd04301">
    <property type="entry name" value="NAT_SF"/>
    <property type="match status" value="1"/>
</dbReference>
<dbReference type="PROSITE" id="PS51186">
    <property type="entry name" value="GNAT"/>
    <property type="match status" value="1"/>
</dbReference>
<evidence type="ECO:0000313" key="4">
    <source>
        <dbReference type="EMBL" id="KFL29847.1"/>
    </source>
</evidence>
<dbReference type="Pfam" id="PF00583">
    <property type="entry name" value="Acetyltransf_1"/>
    <property type="match status" value="1"/>
</dbReference>
<protein>
    <submittedName>
        <fullName evidence="4">Acetyltransferase</fullName>
    </submittedName>
</protein>
<accession>A0A087LYZ4</accession>
<dbReference type="RefSeq" id="WP_035085766.1">
    <property type="nucleotide sequence ID" value="NZ_JQGC01000019.1"/>
</dbReference>
<reference evidence="4 5" key="1">
    <citation type="submission" date="2014-08" db="EMBL/GenBank/DDBJ databases">
        <authorList>
            <person name="Hassan Y.I."/>
            <person name="Lepp D."/>
            <person name="Zhou T."/>
        </authorList>
    </citation>
    <scope>NUCLEOTIDE SEQUENCE [LARGE SCALE GENOMIC DNA]</scope>
    <source>
        <strain evidence="4 5">IFO13584</strain>
    </source>
</reference>
<dbReference type="InterPro" id="IPR000182">
    <property type="entry name" value="GNAT_dom"/>
</dbReference>
<dbReference type="AlphaFoldDB" id="A0A087LYZ4"/>
<dbReference type="PANTHER" id="PTHR43877:SF1">
    <property type="entry name" value="ACETYLTRANSFERASE"/>
    <property type="match status" value="1"/>
</dbReference>
<evidence type="ECO:0000256" key="1">
    <source>
        <dbReference type="ARBA" id="ARBA00022679"/>
    </source>
</evidence>
<dbReference type="STRING" id="46914.JP75_18830"/>
<dbReference type="EMBL" id="JQGC01000019">
    <property type="protein sequence ID" value="KFL29847.1"/>
    <property type="molecule type" value="Genomic_DNA"/>
</dbReference>
<dbReference type="InterPro" id="IPR050832">
    <property type="entry name" value="Bact_Acetyltransf"/>
</dbReference>
<name>A0A087LYZ4_9HYPH</name>
<proteinExistence type="predicted"/>
<dbReference type="InterPro" id="IPR016181">
    <property type="entry name" value="Acyl_CoA_acyltransferase"/>
</dbReference>
<dbReference type="OrthoDB" id="9796171at2"/>
<evidence type="ECO:0000256" key="2">
    <source>
        <dbReference type="ARBA" id="ARBA00023315"/>
    </source>
</evidence>
<keyword evidence="5" id="KW-1185">Reference proteome</keyword>
<dbReference type="Gene3D" id="3.40.630.30">
    <property type="match status" value="1"/>
</dbReference>
<dbReference type="Proteomes" id="UP000028981">
    <property type="component" value="Unassembled WGS sequence"/>
</dbReference>
<sequence length="152" mass="17030">MSDIIILSVPVFSTLSNAAFALRKEVFVWEQKVPEEEELDSYDLTAIHYVAVAEGNVVATLRLITQPEHMKIGRVAVHQAWRGKGVARKLIERAMADARAKGQERFYLTAQSDKLGLYEKLGFVAFGPEFMDGGMPHRAMRDYDKASATLID</sequence>
<organism evidence="4 5">
    <name type="scientific">Devosia riboflavina</name>
    <dbReference type="NCBI Taxonomy" id="46914"/>
    <lineage>
        <taxon>Bacteria</taxon>
        <taxon>Pseudomonadati</taxon>
        <taxon>Pseudomonadota</taxon>
        <taxon>Alphaproteobacteria</taxon>
        <taxon>Hyphomicrobiales</taxon>
        <taxon>Devosiaceae</taxon>
        <taxon>Devosia</taxon>
    </lineage>
</organism>
<keyword evidence="2" id="KW-0012">Acyltransferase</keyword>
<dbReference type="GO" id="GO:0016747">
    <property type="term" value="F:acyltransferase activity, transferring groups other than amino-acyl groups"/>
    <property type="evidence" value="ECO:0007669"/>
    <property type="project" value="InterPro"/>
</dbReference>